<accession>A0A444UFE1</accession>
<dbReference type="AlphaFoldDB" id="A0A444UFE1"/>
<protein>
    <submittedName>
        <fullName evidence="3">Uncharacterized protein</fullName>
    </submittedName>
</protein>
<feature type="compositionally biased region" description="Basic and acidic residues" evidence="1">
    <location>
        <begin position="112"/>
        <end position="127"/>
    </location>
</feature>
<comment type="caution">
    <text evidence="3">The sequence shown here is derived from an EMBL/GenBank/DDBJ whole genome shotgun (WGS) entry which is preliminary data.</text>
</comment>
<evidence type="ECO:0000256" key="1">
    <source>
        <dbReference type="SAM" id="MobiDB-lite"/>
    </source>
</evidence>
<keyword evidence="2" id="KW-0472">Membrane</keyword>
<evidence type="ECO:0000313" key="4">
    <source>
        <dbReference type="Proteomes" id="UP000289886"/>
    </source>
</evidence>
<name>A0A444UFE1_ACIRT</name>
<feature type="compositionally biased region" description="Polar residues" evidence="1">
    <location>
        <begin position="128"/>
        <end position="139"/>
    </location>
</feature>
<feature type="transmembrane region" description="Helical" evidence="2">
    <location>
        <begin position="36"/>
        <end position="56"/>
    </location>
</feature>
<keyword evidence="4" id="KW-1185">Reference proteome</keyword>
<keyword evidence="2" id="KW-1133">Transmembrane helix</keyword>
<evidence type="ECO:0000313" key="3">
    <source>
        <dbReference type="EMBL" id="RXM33881.1"/>
    </source>
</evidence>
<dbReference type="EMBL" id="SCEB01214677">
    <property type="protein sequence ID" value="RXM33881.1"/>
    <property type="molecule type" value="Genomic_DNA"/>
</dbReference>
<dbReference type="Proteomes" id="UP000289886">
    <property type="component" value="Unassembled WGS sequence"/>
</dbReference>
<reference evidence="3 4" key="1">
    <citation type="submission" date="2019-01" db="EMBL/GenBank/DDBJ databases">
        <title>Draft Genome and Complete Hox-Cluster Characterization of the Sterlet Sturgeon (Acipenser ruthenus).</title>
        <authorList>
            <person name="Wei Q."/>
        </authorList>
    </citation>
    <scope>NUCLEOTIDE SEQUENCE [LARGE SCALE GENOMIC DNA]</scope>
    <source>
        <strain evidence="3">WHYD16114868_AA</strain>
        <tissue evidence="3">Blood</tissue>
    </source>
</reference>
<keyword evidence="2" id="KW-0812">Transmembrane</keyword>
<gene>
    <name evidence="3" type="ORF">EOD39_5148</name>
</gene>
<feature type="region of interest" description="Disordered" evidence="1">
    <location>
        <begin position="109"/>
        <end position="149"/>
    </location>
</feature>
<organism evidence="3 4">
    <name type="scientific">Acipenser ruthenus</name>
    <name type="common">Sterlet sturgeon</name>
    <dbReference type="NCBI Taxonomy" id="7906"/>
    <lineage>
        <taxon>Eukaryota</taxon>
        <taxon>Metazoa</taxon>
        <taxon>Chordata</taxon>
        <taxon>Craniata</taxon>
        <taxon>Vertebrata</taxon>
        <taxon>Euteleostomi</taxon>
        <taxon>Actinopterygii</taxon>
        <taxon>Chondrostei</taxon>
        <taxon>Acipenseriformes</taxon>
        <taxon>Acipenseridae</taxon>
        <taxon>Acipenser</taxon>
    </lineage>
</organism>
<evidence type="ECO:0000256" key="2">
    <source>
        <dbReference type="SAM" id="Phobius"/>
    </source>
</evidence>
<sequence>MPVNKTALDLLLWIFLNEKKNNSIAHRVDTSTGLHAWWYIFVVFGFTGFIVIVRLIDNIFASKSQEALQIYSECLNDVPMKEKSNIHFQKLKKLSDMVFGNNAVVETGNSLRGEKRKDCQRNDDSEQSKCSNTSPTNPATGDCLPENKG</sequence>
<proteinExistence type="predicted"/>